<evidence type="ECO:0000256" key="2">
    <source>
        <dbReference type="ARBA" id="ARBA00023015"/>
    </source>
</evidence>
<dbReference type="GO" id="GO:0043565">
    <property type="term" value="F:sequence-specific DNA binding"/>
    <property type="evidence" value="ECO:0007669"/>
    <property type="project" value="InterPro"/>
</dbReference>
<name>A0A6P5XPZ4_DURZI</name>
<evidence type="ECO:0000313" key="8">
    <source>
        <dbReference type="Proteomes" id="UP000515121"/>
    </source>
</evidence>
<dbReference type="AlphaFoldDB" id="A0A6P5XPZ4"/>
<dbReference type="GO" id="GO:0050832">
    <property type="term" value="P:defense response to fungus"/>
    <property type="evidence" value="ECO:0007669"/>
    <property type="project" value="UniProtKB-ARBA"/>
</dbReference>
<organism evidence="8 9">
    <name type="scientific">Durio zibethinus</name>
    <name type="common">Durian</name>
    <dbReference type="NCBI Taxonomy" id="66656"/>
    <lineage>
        <taxon>Eukaryota</taxon>
        <taxon>Viridiplantae</taxon>
        <taxon>Streptophyta</taxon>
        <taxon>Embryophyta</taxon>
        <taxon>Tracheophyta</taxon>
        <taxon>Spermatophyta</taxon>
        <taxon>Magnoliopsida</taxon>
        <taxon>eudicotyledons</taxon>
        <taxon>Gunneridae</taxon>
        <taxon>Pentapetalae</taxon>
        <taxon>rosids</taxon>
        <taxon>malvids</taxon>
        <taxon>Malvales</taxon>
        <taxon>Malvaceae</taxon>
        <taxon>Helicteroideae</taxon>
        <taxon>Durio</taxon>
    </lineage>
</organism>
<evidence type="ECO:0000313" key="9">
    <source>
        <dbReference type="RefSeq" id="XP_022730379.1"/>
    </source>
</evidence>
<dbReference type="Proteomes" id="UP000515121">
    <property type="component" value="Unplaced"/>
</dbReference>
<evidence type="ECO:0000256" key="5">
    <source>
        <dbReference type="ARBA" id="ARBA00023242"/>
    </source>
</evidence>
<dbReference type="InterPro" id="IPR036576">
    <property type="entry name" value="WRKY_dom_sf"/>
</dbReference>
<keyword evidence="3" id="KW-0238">DNA-binding</keyword>
<dbReference type="Gene3D" id="2.20.25.80">
    <property type="entry name" value="WRKY domain"/>
    <property type="match status" value="1"/>
</dbReference>
<dbReference type="InterPro" id="IPR044810">
    <property type="entry name" value="WRKY_plant"/>
</dbReference>
<dbReference type="GO" id="GO:0003700">
    <property type="term" value="F:DNA-binding transcription factor activity"/>
    <property type="evidence" value="ECO:0007669"/>
    <property type="project" value="InterPro"/>
</dbReference>
<keyword evidence="5" id="KW-0539">Nucleus</keyword>
<dbReference type="GO" id="GO:0002237">
    <property type="term" value="P:response to molecule of bacterial origin"/>
    <property type="evidence" value="ECO:0007669"/>
    <property type="project" value="UniProtKB-ARBA"/>
</dbReference>
<comment type="subcellular location">
    <subcellularLocation>
        <location evidence="1">Nucleus</location>
    </subcellularLocation>
</comment>
<evidence type="ECO:0000256" key="3">
    <source>
        <dbReference type="ARBA" id="ARBA00023125"/>
    </source>
</evidence>
<dbReference type="GeneID" id="111285284"/>
<dbReference type="SMART" id="SM00774">
    <property type="entry name" value="WRKY"/>
    <property type="match status" value="1"/>
</dbReference>
<keyword evidence="2" id="KW-0805">Transcription regulation</keyword>
<evidence type="ECO:0000256" key="4">
    <source>
        <dbReference type="ARBA" id="ARBA00023163"/>
    </source>
</evidence>
<evidence type="ECO:0000256" key="1">
    <source>
        <dbReference type="ARBA" id="ARBA00004123"/>
    </source>
</evidence>
<evidence type="ECO:0000259" key="7">
    <source>
        <dbReference type="PROSITE" id="PS50811"/>
    </source>
</evidence>
<dbReference type="GO" id="GO:0042742">
    <property type="term" value="P:defense response to bacterium"/>
    <property type="evidence" value="ECO:0007669"/>
    <property type="project" value="UniProtKB-ARBA"/>
</dbReference>
<sequence>MDAPNSNKEKVEALQVELEHLQRENQALRLMLEAMSSKYNMLHQAYLRESQAELTCRGLTQIISMYDEYSNKRLRPEISTVSKASQVFVKTDPTDKSLIVKDGFQWRKYGQKVTKDNPSPRAYFRCSMAPGCPVKKKVQRCVEDKSFLLATYEGQHNHDVNSTPGQSLSFTDSSGILSTTSFAYPVLDNPFRPTITLDLSLSGSNSRNPWKVTQDYRTSNDDDNSKRIEDYVASITKDPNFTVALAAAVARSIAEQPKPPTQ</sequence>
<gene>
    <name evidence="9" type="primary">LOC111285284</name>
</gene>
<proteinExistence type="predicted"/>
<reference evidence="9" key="1">
    <citation type="submission" date="2025-08" db="UniProtKB">
        <authorList>
            <consortium name="RefSeq"/>
        </authorList>
    </citation>
    <scope>IDENTIFICATION</scope>
    <source>
        <tissue evidence="9">Fruit stalk</tissue>
    </source>
</reference>
<dbReference type="PANTHER" id="PTHR31429:SF38">
    <property type="entry name" value="WRKY TRANSCRIPTION FACTOR 40-RELATED"/>
    <property type="match status" value="1"/>
</dbReference>
<dbReference type="GO" id="GO:0005634">
    <property type="term" value="C:nucleus"/>
    <property type="evidence" value="ECO:0007669"/>
    <property type="project" value="UniProtKB-SubCell"/>
</dbReference>
<keyword evidence="8" id="KW-1185">Reference proteome</keyword>
<accession>A0A6P5XPZ4</accession>
<keyword evidence="4" id="KW-0804">Transcription</keyword>
<feature type="coiled-coil region" evidence="6">
    <location>
        <begin position="11"/>
        <end position="38"/>
    </location>
</feature>
<protein>
    <submittedName>
        <fullName evidence="9">Probable WRKY transcription factor 40</fullName>
    </submittedName>
</protein>
<evidence type="ECO:0000256" key="6">
    <source>
        <dbReference type="SAM" id="Coils"/>
    </source>
</evidence>
<dbReference type="PROSITE" id="PS50811">
    <property type="entry name" value="WRKY"/>
    <property type="match status" value="1"/>
</dbReference>
<dbReference type="InterPro" id="IPR003657">
    <property type="entry name" value="WRKY_dom"/>
</dbReference>
<dbReference type="KEGG" id="dzi:111285284"/>
<dbReference type="FunFam" id="2.20.25.80:FF:000008">
    <property type="entry name" value="WRKY transcription factor 40"/>
    <property type="match status" value="1"/>
</dbReference>
<dbReference type="GO" id="GO:0031347">
    <property type="term" value="P:regulation of defense response"/>
    <property type="evidence" value="ECO:0007669"/>
    <property type="project" value="UniProtKB-ARBA"/>
</dbReference>
<feature type="domain" description="WRKY" evidence="7">
    <location>
        <begin position="95"/>
        <end position="161"/>
    </location>
</feature>
<dbReference type="GO" id="GO:0009751">
    <property type="term" value="P:response to salicylic acid"/>
    <property type="evidence" value="ECO:0007669"/>
    <property type="project" value="UniProtKB-ARBA"/>
</dbReference>
<dbReference type="PANTHER" id="PTHR31429">
    <property type="entry name" value="WRKY TRANSCRIPTION FACTOR 36-RELATED"/>
    <property type="match status" value="1"/>
</dbReference>
<dbReference type="RefSeq" id="XP_022730379.1">
    <property type="nucleotide sequence ID" value="XM_022874644.1"/>
</dbReference>
<dbReference type="OrthoDB" id="1931489at2759"/>
<dbReference type="SUPFAM" id="SSF118290">
    <property type="entry name" value="WRKY DNA-binding domain"/>
    <property type="match status" value="1"/>
</dbReference>
<keyword evidence="6" id="KW-0175">Coiled coil</keyword>
<dbReference type="Pfam" id="PF03106">
    <property type="entry name" value="WRKY"/>
    <property type="match status" value="1"/>
</dbReference>